<evidence type="ECO:0000313" key="2">
    <source>
        <dbReference type="Proteomes" id="UP000002705"/>
    </source>
</evidence>
<evidence type="ECO:0000313" key="1">
    <source>
        <dbReference type="EMBL" id="ABB12041.1"/>
    </source>
</evidence>
<protein>
    <submittedName>
        <fullName evidence="1">Uncharacterized protein</fullName>
    </submittedName>
</protein>
<organism evidence="1 2">
    <name type="scientific">Burkholderia lata (strain ATCC 17760 / DSM 23089 / LMG 22485 / NCIMB 9086 / R18194 / 383)</name>
    <dbReference type="NCBI Taxonomy" id="482957"/>
    <lineage>
        <taxon>Bacteria</taxon>
        <taxon>Pseudomonadati</taxon>
        <taxon>Pseudomonadota</taxon>
        <taxon>Betaproteobacteria</taxon>
        <taxon>Burkholderiales</taxon>
        <taxon>Burkholderiaceae</taxon>
        <taxon>Burkholderia</taxon>
        <taxon>Burkholderia cepacia complex</taxon>
    </lineage>
</organism>
<dbReference type="Proteomes" id="UP000002705">
    <property type="component" value="Chromosome 2"/>
</dbReference>
<dbReference type="EMBL" id="CP000152">
    <property type="protein sequence ID" value="ABB12041.1"/>
    <property type="molecule type" value="Genomic_DNA"/>
</dbReference>
<gene>
    <name evidence="1" type="ordered locus">Bcep18194_B1928</name>
</gene>
<dbReference type="PATRIC" id="fig|482957.22.peg.5668"/>
<proteinExistence type="predicted"/>
<accession>Q394S5</accession>
<dbReference type="AlphaFoldDB" id="Q394S5"/>
<name>Q394S5_BURL3</name>
<reference evidence="1" key="1">
    <citation type="submission" date="2005-10" db="EMBL/GenBank/DDBJ databases">
        <title>Complete sequence of chromosome 2 of Burkholderia sp. 383.</title>
        <authorList>
            <consortium name="US DOE Joint Genome Institute"/>
            <person name="Copeland A."/>
            <person name="Lucas S."/>
            <person name="Lapidus A."/>
            <person name="Barry K."/>
            <person name="Detter J.C."/>
            <person name="Glavina T."/>
            <person name="Hammon N."/>
            <person name="Israni S."/>
            <person name="Pitluck S."/>
            <person name="Chain P."/>
            <person name="Malfatti S."/>
            <person name="Shin M."/>
            <person name="Vergez L."/>
            <person name="Schmutz J."/>
            <person name="Larimer F."/>
            <person name="Land M."/>
            <person name="Kyrpides N."/>
            <person name="Lykidis A."/>
            <person name="Richardson P."/>
        </authorList>
    </citation>
    <scope>NUCLEOTIDE SEQUENCE [LARGE SCALE GENOMIC DNA]</scope>
    <source>
        <strain evidence="1">383</strain>
    </source>
</reference>
<dbReference type="KEGG" id="bur:Bcep18194_B1928"/>
<keyword evidence="2" id="KW-1185">Reference proteome</keyword>
<sequence>MKGRWGAESSTPLCPTRRNGVFRFRHAGRLPCLSIDIEKIRKKPHRIVHAFRFNMPLCFVCVPRMKCIHDAGHASRINEKSK</sequence>
<dbReference type="HOGENOM" id="CLU_2551769_0_0_4"/>